<evidence type="ECO:0000313" key="2">
    <source>
        <dbReference type="Proteomes" id="UP001275084"/>
    </source>
</evidence>
<name>A0AAJ0HUI5_9PEZI</name>
<protein>
    <submittedName>
        <fullName evidence="1">Uncharacterized protein</fullName>
    </submittedName>
</protein>
<dbReference type="EMBL" id="JAUIQD010000001">
    <property type="protein sequence ID" value="KAK3363161.1"/>
    <property type="molecule type" value="Genomic_DNA"/>
</dbReference>
<keyword evidence="2" id="KW-1185">Reference proteome</keyword>
<sequence length="262" mass="29361">MTPPNDSQLLPQRLDKIMATLHSRLVSDVEVQDYHFLVDPVDHHHLAHNSFPHLKQLKEAFPHATINLHFNPTTGKMTVTTLHGRLLLELWHLLLNKLRHCIAAHPQTADTVRAEGILDENFESEVPHCLVALYQSRRVGPSLTISAATIGNKKRAAKSTLAHVMTNHPGLQTMVRLDFGGLTMDKPISEEHHERRVQRIAYLSSVLIWTRDRHGSITSTYKSLSRADGEFRLCLLSGNSGGSSSLGKVGACYEWAHAMQTR</sequence>
<reference evidence="1" key="1">
    <citation type="journal article" date="2023" name="Mol. Phylogenet. Evol.">
        <title>Genome-scale phylogeny and comparative genomics of the fungal order Sordariales.</title>
        <authorList>
            <person name="Hensen N."/>
            <person name="Bonometti L."/>
            <person name="Westerberg I."/>
            <person name="Brannstrom I.O."/>
            <person name="Guillou S."/>
            <person name="Cros-Aarteil S."/>
            <person name="Calhoun S."/>
            <person name="Haridas S."/>
            <person name="Kuo A."/>
            <person name="Mondo S."/>
            <person name="Pangilinan J."/>
            <person name="Riley R."/>
            <person name="LaButti K."/>
            <person name="Andreopoulos B."/>
            <person name="Lipzen A."/>
            <person name="Chen C."/>
            <person name="Yan M."/>
            <person name="Daum C."/>
            <person name="Ng V."/>
            <person name="Clum A."/>
            <person name="Steindorff A."/>
            <person name="Ohm R.A."/>
            <person name="Martin F."/>
            <person name="Silar P."/>
            <person name="Natvig D.O."/>
            <person name="Lalanne C."/>
            <person name="Gautier V."/>
            <person name="Ament-Velasquez S.L."/>
            <person name="Kruys A."/>
            <person name="Hutchinson M.I."/>
            <person name="Powell A.J."/>
            <person name="Barry K."/>
            <person name="Miller A.N."/>
            <person name="Grigoriev I.V."/>
            <person name="Debuchy R."/>
            <person name="Gladieux P."/>
            <person name="Hiltunen Thoren M."/>
            <person name="Johannesson H."/>
        </authorList>
    </citation>
    <scope>NUCLEOTIDE SEQUENCE</scope>
    <source>
        <strain evidence="1">CBS 955.72</strain>
    </source>
</reference>
<reference evidence="1" key="2">
    <citation type="submission" date="2023-06" db="EMBL/GenBank/DDBJ databases">
        <authorList>
            <consortium name="Lawrence Berkeley National Laboratory"/>
            <person name="Haridas S."/>
            <person name="Hensen N."/>
            <person name="Bonometti L."/>
            <person name="Westerberg I."/>
            <person name="Brannstrom I.O."/>
            <person name="Guillou S."/>
            <person name="Cros-Aarteil S."/>
            <person name="Calhoun S."/>
            <person name="Kuo A."/>
            <person name="Mondo S."/>
            <person name="Pangilinan J."/>
            <person name="Riley R."/>
            <person name="Labutti K."/>
            <person name="Andreopoulos B."/>
            <person name="Lipzen A."/>
            <person name="Chen C."/>
            <person name="Yanf M."/>
            <person name="Daum C."/>
            <person name="Ng V."/>
            <person name="Clum A."/>
            <person name="Steindorff A."/>
            <person name="Ohm R."/>
            <person name="Martin F."/>
            <person name="Silar P."/>
            <person name="Natvig D."/>
            <person name="Lalanne C."/>
            <person name="Gautier V."/>
            <person name="Ament-Velasquez S.L."/>
            <person name="Kruys A."/>
            <person name="Hutchinson M.I."/>
            <person name="Powell A.J."/>
            <person name="Barry K."/>
            <person name="Miller A.N."/>
            <person name="Grigoriev I.V."/>
            <person name="Debuchy R."/>
            <person name="Gladieux P."/>
            <person name="Thoren M.H."/>
            <person name="Johannesson H."/>
        </authorList>
    </citation>
    <scope>NUCLEOTIDE SEQUENCE</scope>
    <source>
        <strain evidence="1">CBS 955.72</strain>
    </source>
</reference>
<proteinExistence type="predicted"/>
<accession>A0AAJ0HUI5</accession>
<dbReference type="AlphaFoldDB" id="A0AAJ0HUI5"/>
<gene>
    <name evidence="1" type="ORF">B0T25DRAFT_526474</name>
</gene>
<comment type="caution">
    <text evidence="1">The sequence shown here is derived from an EMBL/GenBank/DDBJ whole genome shotgun (WGS) entry which is preliminary data.</text>
</comment>
<evidence type="ECO:0000313" key="1">
    <source>
        <dbReference type="EMBL" id="KAK3363161.1"/>
    </source>
</evidence>
<dbReference type="Proteomes" id="UP001275084">
    <property type="component" value="Unassembled WGS sequence"/>
</dbReference>
<organism evidence="1 2">
    <name type="scientific">Lasiosphaeria hispida</name>
    <dbReference type="NCBI Taxonomy" id="260671"/>
    <lineage>
        <taxon>Eukaryota</taxon>
        <taxon>Fungi</taxon>
        <taxon>Dikarya</taxon>
        <taxon>Ascomycota</taxon>
        <taxon>Pezizomycotina</taxon>
        <taxon>Sordariomycetes</taxon>
        <taxon>Sordariomycetidae</taxon>
        <taxon>Sordariales</taxon>
        <taxon>Lasiosphaeriaceae</taxon>
        <taxon>Lasiosphaeria</taxon>
    </lineage>
</organism>